<dbReference type="Gene3D" id="3.30.70.330">
    <property type="match status" value="1"/>
</dbReference>
<reference evidence="3" key="1">
    <citation type="submission" date="2022-07" db="EMBL/GenBank/DDBJ databases">
        <authorList>
            <person name="Trinca V."/>
            <person name="Uliana J.V.C."/>
            <person name="Torres T.T."/>
            <person name="Ward R.J."/>
            <person name="Monesi N."/>
        </authorList>
    </citation>
    <scope>NUCLEOTIDE SEQUENCE</scope>
    <source>
        <strain evidence="3">HSMRA1968</strain>
        <tissue evidence="3">Whole embryos</tissue>
    </source>
</reference>
<dbReference type="Pfam" id="PF00646">
    <property type="entry name" value="F-box"/>
    <property type="match status" value="1"/>
</dbReference>
<proteinExistence type="predicted"/>
<dbReference type="SUPFAM" id="SSF81383">
    <property type="entry name" value="F-box domain"/>
    <property type="match status" value="1"/>
</dbReference>
<evidence type="ECO:0000259" key="2">
    <source>
        <dbReference type="Pfam" id="PF00646"/>
    </source>
</evidence>
<dbReference type="Proteomes" id="UP001151699">
    <property type="component" value="Chromosome A"/>
</dbReference>
<dbReference type="SUPFAM" id="SSF54928">
    <property type="entry name" value="RNA-binding domain, RBD"/>
    <property type="match status" value="1"/>
</dbReference>
<dbReference type="InterPro" id="IPR032675">
    <property type="entry name" value="LRR_dom_sf"/>
</dbReference>
<dbReference type="OrthoDB" id="549243at2759"/>
<feature type="domain" description="F-box" evidence="2">
    <location>
        <begin position="225"/>
        <end position="258"/>
    </location>
</feature>
<dbReference type="InterPro" id="IPR036047">
    <property type="entry name" value="F-box-like_dom_sf"/>
</dbReference>
<accession>A0A9Q0NE57</accession>
<protein>
    <recommendedName>
        <fullName evidence="2">F-box domain-containing protein</fullName>
    </recommendedName>
</protein>
<dbReference type="InterPro" id="IPR012677">
    <property type="entry name" value="Nucleotide-bd_a/b_plait_sf"/>
</dbReference>
<organism evidence="3 4">
    <name type="scientific">Pseudolycoriella hygida</name>
    <dbReference type="NCBI Taxonomy" id="35572"/>
    <lineage>
        <taxon>Eukaryota</taxon>
        <taxon>Metazoa</taxon>
        <taxon>Ecdysozoa</taxon>
        <taxon>Arthropoda</taxon>
        <taxon>Hexapoda</taxon>
        <taxon>Insecta</taxon>
        <taxon>Pterygota</taxon>
        <taxon>Neoptera</taxon>
        <taxon>Endopterygota</taxon>
        <taxon>Diptera</taxon>
        <taxon>Nematocera</taxon>
        <taxon>Sciaroidea</taxon>
        <taxon>Sciaridae</taxon>
        <taxon>Pseudolycoriella</taxon>
    </lineage>
</organism>
<feature type="region of interest" description="Disordered" evidence="1">
    <location>
        <begin position="164"/>
        <end position="204"/>
    </location>
</feature>
<evidence type="ECO:0000256" key="1">
    <source>
        <dbReference type="SAM" id="MobiDB-lite"/>
    </source>
</evidence>
<evidence type="ECO:0000313" key="3">
    <source>
        <dbReference type="EMBL" id="KAJ6648663.1"/>
    </source>
</evidence>
<dbReference type="InterPro" id="IPR001810">
    <property type="entry name" value="F-box_dom"/>
</dbReference>
<feature type="compositionally biased region" description="Basic residues" evidence="1">
    <location>
        <begin position="164"/>
        <end position="173"/>
    </location>
</feature>
<sequence length="663" mass="76335">MAKYIRSTYARLPIFYDDDGRRIKTVYVSNIRERTTIESLENKYSVYGPVQSCVLKRHADNDELYAIVTMDYAFDASKILRDWPNEAKHLYSLLPKRVTKHLTNKSSTYLPKKQIIQRMNRIEVPVYKMHLQKCPQPSVAVMSQQGSQKNEPEIAPPVSRRRRIVKTSTKRMKAPVNEVEPTNKTQRRNRAATPEQAPESRSEVVVPLAPIDTSTNEQDESNAFTSLNDDCLISIFCSCDKLDIVNLAQVCQRFRFIVYNYLRVKIAKIVDLSKIKSISKLTIGEATKFLRFIDAAKSTQQLELIMSSFDDCNDELILEKTLKCCGPNLNCITFKGFSFVEGFLGRWKHLLHGLKILVFHQCILPANHFDALLKFCENLEVLTVSNSSSINSDSNDELKIATSEFNCTKLQEFRLISSRNCSKSSELIWLLENNANLCVLQMSDVGDSVKLSGEILERIGRYEKLQELAISFQNFAANVLTNLHHLIRLKELKSLGLQCDWMNISPFVKQFSQAANKQIESLSFDCIDLDTSFVKSIGRFRKLKFLKLENTIVNEPSQEVFEKSLMDLTFRLNILSRFHCQLHLFTEDSLVQFVERMRKLEHFQISGLVMNLLLFMRFVTACSKRVNGLKLNVVIDNYQYLNEYLDLIRSEYGKVIGIQSLYD</sequence>
<dbReference type="SUPFAM" id="SSF52047">
    <property type="entry name" value="RNI-like"/>
    <property type="match status" value="1"/>
</dbReference>
<dbReference type="GO" id="GO:0003676">
    <property type="term" value="F:nucleic acid binding"/>
    <property type="evidence" value="ECO:0007669"/>
    <property type="project" value="InterPro"/>
</dbReference>
<evidence type="ECO:0000313" key="4">
    <source>
        <dbReference type="Proteomes" id="UP001151699"/>
    </source>
</evidence>
<dbReference type="Gene3D" id="3.80.10.10">
    <property type="entry name" value="Ribonuclease Inhibitor"/>
    <property type="match status" value="1"/>
</dbReference>
<dbReference type="AlphaFoldDB" id="A0A9Q0NE57"/>
<keyword evidence="4" id="KW-1185">Reference proteome</keyword>
<comment type="caution">
    <text evidence="3">The sequence shown here is derived from an EMBL/GenBank/DDBJ whole genome shotgun (WGS) entry which is preliminary data.</text>
</comment>
<dbReference type="CDD" id="cd09917">
    <property type="entry name" value="F-box_SF"/>
    <property type="match status" value="1"/>
</dbReference>
<dbReference type="InterPro" id="IPR035979">
    <property type="entry name" value="RBD_domain_sf"/>
</dbReference>
<gene>
    <name evidence="3" type="ORF">Bhyg_03894</name>
</gene>
<dbReference type="EMBL" id="WJQU01000001">
    <property type="protein sequence ID" value="KAJ6648663.1"/>
    <property type="molecule type" value="Genomic_DNA"/>
</dbReference>
<name>A0A9Q0NE57_9DIPT</name>